<evidence type="ECO:0000259" key="1">
    <source>
        <dbReference type="PROSITE" id="PS50995"/>
    </source>
</evidence>
<feature type="domain" description="HTH marR-type" evidence="1">
    <location>
        <begin position="33"/>
        <end position="168"/>
    </location>
</feature>
<proteinExistence type="predicted"/>
<dbReference type="InterPro" id="IPR036388">
    <property type="entry name" value="WH-like_DNA-bd_sf"/>
</dbReference>
<dbReference type="SMART" id="SM00347">
    <property type="entry name" value="HTH_MARR"/>
    <property type="match status" value="1"/>
</dbReference>
<protein>
    <submittedName>
        <fullName evidence="2">MarR family transcriptional regulator</fullName>
    </submittedName>
</protein>
<dbReference type="Proteomes" id="UP001490330">
    <property type="component" value="Unassembled WGS sequence"/>
</dbReference>
<dbReference type="Gene3D" id="1.10.10.10">
    <property type="entry name" value="Winged helix-like DNA-binding domain superfamily/Winged helix DNA-binding domain"/>
    <property type="match status" value="1"/>
</dbReference>
<dbReference type="InterPro" id="IPR039422">
    <property type="entry name" value="MarR/SlyA-like"/>
</dbReference>
<dbReference type="InterPro" id="IPR000835">
    <property type="entry name" value="HTH_MarR-typ"/>
</dbReference>
<evidence type="ECO:0000313" key="3">
    <source>
        <dbReference type="Proteomes" id="UP001490330"/>
    </source>
</evidence>
<name>A0ABV1VE51_9ACTN</name>
<dbReference type="InterPro" id="IPR019885">
    <property type="entry name" value="Tscrpt_reg_HTH_AsnC-type_CS"/>
</dbReference>
<comment type="caution">
    <text evidence="2">The sequence shown here is derived from an EMBL/GenBank/DDBJ whole genome shotgun (WGS) entry which is preliminary data.</text>
</comment>
<dbReference type="PRINTS" id="PR00598">
    <property type="entry name" value="HTHMARR"/>
</dbReference>
<dbReference type="SUPFAM" id="SSF46785">
    <property type="entry name" value="Winged helix' DNA-binding domain"/>
    <property type="match status" value="1"/>
</dbReference>
<sequence length="174" mass="19760">MEEPHPDQPHDWADRHVDRWRDHWIGIDFDDEVEAITVRLDRIRRHLKQSTRRAVEGAGLQIHEYETLHHLMIRDTPGRTTPSALAADLGVSAAGMTGRLDALERSGWVRRAPATDDRRRVDIEVTEAGLAVWKQAMALRGKAEDELFGALAARDRTRLAALLKRLTLHIEGTD</sequence>
<dbReference type="PANTHER" id="PTHR33164:SF104">
    <property type="entry name" value="TRANSCRIPTIONAL REGULATORY PROTEIN"/>
    <property type="match status" value="1"/>
</dbReference>
<dbReference type="RefSeq" id="WP_350717719.1">
    <property type="nucleotide sequence ID" value="NZ_JBEPCO010000008.1"/>
</dbReference>
<accession>A0ABV1VE51</accession>
<reference evidence="2 3" key="1">
    <citation type="submission" date="2024-06" db="EMBL/GenBank/DDBJ databases">
        <title>The Natural Products Discovery Center: Release of the First 8490 Sequenced Strains for Exploring Actinobacteria Biosynthetic Diversity.</title>
        <authorList>
            <person name="Kalkreuter E."/>
            <person name="Kautsar S.A."/>
            <person name="Yang D."/>
            <person name="Bader C.D."/>
            <person name="Teijaro C.N."/>
            <person name="Fluegel L."/>
            <person name="Davis C.M."/>
            <person name="Simpson J.R."/>
            <person name="Lauterbach L."/>
            <person name="Steele A.D."/>
            <person name="Gui C."/>
            <person name="Meng S."/>
            <person name="Li G."/>
            <person name="Viehrig K."/>
            <person name="Ye F."/>
            <person name="Su P."/>
            <person name="Kiefer A.F."/>
            <person name="Nichols A."/>
            <person name="Cepeda A.J."/>
            <person name="Yan W."/>
            <person name="Fan B."/>
            <person name="Jiang Y."/>
            <person name="Adhikari A."/>
            <person name="Zheng C.-J."/>
            <person name="Schuster L."/>
            <person name="Cowan T.M."/>
            <person name="Smanski M.J."/>
            <person name="Chevrette M.G."/>
            <person name="De Carvalho L.P.S."/>
            <person name="Shen B."/>
        </authorList>
    </citation>
    <scope>NUCLEOTIDE SEQUENCE [LARGE SCALE GENOMIC DNA]</scope>
    <source>
        <strain evidence="2 3">NPDC000632</strain>
    </source>
</reference>
<dbReference type="Pfam" id="PF01047">
    <property type="entry name" value="MarR"/>
    <property type="match status" value="1"/>
</dbReference>
<evidence type="ECO:0000313" key="2">
    <source>
        <dbReference type="EMBL" id="MER6904757.1"/>
    </source>
</evidence>
<dbReference type="PANTHER" id="PTHR33164">
    <property type="entry name" value="TRANSCRIPTIONAL REGULATOR, MARR FAMILY"/>
    <property type="match status" value="1"/>
</dbReference>
<keyword evidence="3" id="KW-1185">Reference proteome</keyword>
<gene>
    <name evidence="2" type="ORF">ABT322_13430</name>
</gene>
<dbReference type="InterPro" id="IPR036390">
    <property type="entry name" value="WH_DNA-bd_sf"/>
</dbReference>
<dbReference type="EMBL" id="JBEPCV010000010">
    <property type="protein sequence ID" value="MER6904757.1"/>
    <property type="molecule type" value="Genomic_DNA"/>
</dbReference>
<dbReference type="PROSITE" id="PS50995">
    <property type="entry name" value="HTH_MARR_2"/>
    <property type="match status" value="1"/>
</dbReference>
<dbReference type="PROSITE" id="PS00519">
    <property type="entry name" value="HTH_ASNC_1"/>
    <property type="match status" value="1"/>
</dbReference>
<organism evidence="2 3">
    <name type="scientific">Streptomyces flaveolus</name>
    <dbReference type="NCBI Taxonomy" id="67297"/>
    <lineage>
        <taxon>Bacteria</taxon>
        <taxon>Bacillati</taxon>
        <taxon>Actinomycetota</taxon>
        <taxon>Actinomycetes</taxon>
        <taxon>Kitasatosporales</taxon>
        <taxon>Streptomycetaceae</taxon>
        <taxon>Streptomyces</taxon>
    </lineage>
</organism>